<gene>
    <name evidence="2" type="ORF">BDV41DRAFT_561495</name>
</gene>
<organism evidence="2 3">
    <name type="scientific">Aspergillus transmontanensis</name>
    <dbReference type="NCBI Taxonomy" id="1034304"/>
    <lineage>
        <taxon>Eukaryota</taxon>
        <taxon>Fungi</taxon>
        <taxon>Dikarya</taxon>
        <taxon>Ascomycota</taxon>
        <taxon>Pezizomycotina</taxon>
        <taxon>Eurotiomycetes</taxon>
        <taxon>Eurotiomycetidae</taxon>
        <taxon>Eurotiales</taxon>
        <taxon>Aspergillaceae</taxon>
        <taxon>Aspergillus</taxon>
        <taxon>Aspergillus subgen. Circumdati</taxon>
    </lineage>
</organism>
<evidence type="ECO:0000313" key="2">
    <source>
        <dbReference type="EMBL" id="KAE8317254.1"/>
    </source>
</evidence>
<name>A0A5N6W8V4_9EURO</name>
<dbReference type="Proteomes" id="UP000325433">
    <property type="component" value="Unassembled WGS sequence"/>
</dbReference>
<feature type="region of interest" description="Disordered" evidence="1">
    <location>
        <begin position="139"/>
        <end position="184"/>
    </location>
</feature>
<dbReference type="AlphaFoldDB" id="A0A5N6W8V4"/>
<keyword evidence="3" id="KW-1185">Reference proteome</keyword>
<feature type="compositionally biased region" description="Low complexity" evidence="1">
    <location>
        <begin position="144"/>
        <end position="157"/>
    </location>
</feature>
<protein>
    <submittedName>
        <fullName evidence="2">Uncharacterized protein</fullName>
    </submittedName>
</protein>
<reference evidence="3" key="1">
    <citation type="submission" date="2019-04" db="EMBL/GenBank/DDBJ databases">
        <title>Friends and foes A comparative genomics studyof 23 Aspergillus species from section Flavi.</title>
        <authorList>
            <consortium name="DOE Joint Genome Institute"/>
            <person name="Kjaerbolling I."/>
            <person name="Vesth T."/>
            <person name="Frisvad J.C."/>
            <person name="Nybo J.L."/>
            <person name="Theobald S."/>
            <person name="Kildgaard S."/>
            <person name="Isbrandt T."/>
            <person name="Kuo A."/>
            <person name="Sato A."/>
            <person name="Lyhne E.K."/>
            <person name="Kogle M.E."/>
            <person name="Wiebenga A."/>
            <person name="Kun R.S."/>
            <person name="Lubbers R.J."/>
            <person name="Makela M.R."/>
            <person name="Barry K."/>
            <person name="Chovatia M."/>
            <person name="Clum A."/>
            <person name="Daum C."/>
            <person name="Haridas S."/>
            <person name="He G."/>
            <person name="LaButti K."/>
            <person name="Lipzen A."/>
            <person name="Mondo S."/>
            <person name="Riley R."/>
            <person name="Salamov A."/>
            <person name="Simmons B.A."/>
            <person name="Magnuson J.K."/>
            <person name="Henrissat B."/>
            <person name="Mortensen U.H."/>
            <person name="Larsen T.O."/>
            <person name="Devries R.P."/>
            <person name="Grigoriev I.V."/>
            <person name="Machida M."/>
            <person name="Baker S.E."/>
            <person name="Andersen M.R."/>
        </authorList>
    </citation>
    <scope>NUCLEOTIDE SEQUENCE [LARGE SCALE GENOMIC DNA]</scope>
    <source>
        <strain evidence="3">CBS 130015</strain>
    </source>
</reference>
<sequence>MLIDPLILLKECSSTVKSGLVKLASADTVDPSPLAPYATTLPAQHQKSIPSSNARPRPNPLQKYNVTKHPYEPRTKIPKDKEQETLNEKKKEIYHISHTYTGKPFYIKHHRLMLGCFIEFRLFQRGAARVSSRSNSVLVPIAPRPSSSSPSPQSRPQIMAASGPVVSAPPQQQSPLPQQQQFQPESFARSSMALPFTGGEFVTPALCSMGDVPVSLSMVSPLDADPTGRLLFGEGAFGDGGFSLEDLDVGALEGGVLQEDWSWLSEDAL</sequence>
<feature type="region of interest" description="Disordered" evidence="1">
    <location>
        <begin position="35"/>
        <end position="86"/>
    </location>
</feature>
<evidence type="ECO:0000313" key="3">
    <source>
        <dbReference type="Proteomes" id="UP000325433"/>
    </source>
</evidence>
<feature type="compositionally biased region" description="Basic and acidic residues" evidence="1">
    <location>
        <begin position="69"/>
        <end position="86"/>
    </location>
</feature>
<accession>A0A5N6W8V4</accession>
<feature type="compositionally biased region" description="Low complexity" evidence="1">
    <location>
        <begin position="169"/>
        <end position="184"/>
    </location>
</feature>
<dbReference type="EMBL" id="ML738302">
    <property type="protein sequence ID" value="KAE8317254.1"/>
    <property type="molecule type" value="Genomic_DNA"/>
</dbReference>
<feature type="compositionally biased region" description="Polar residues" evidence="1">
    <location>
        <begin position="41"/>
        <end position="54"/>
    </location>
</feature>
<evidence type="ECO:0000256" key="1">
    <source>
        <dbReference type="SAM" id="MobiDB-lite"/>
    </source>
</evidence>
<proteinExistence type="predicted"/>